<keyword evidence="4" id="KW-1185">Reference proteome</keyword>
<dbReference type="Proteomes" id="UP000613840">
    <property type="component" value="Unassembled WGS sequence"/>
</dbReference>
<dbReference type="InterPro" id="IPR036415">
    <property type="entry name" value="Lamin_tail_dom_sf"/>
</dbReference>
<evidence type="ECO:0000313" key="4">
    <source>
        <dbReference type="Proteomes" id="UP000613840"/>
    </source>
</evidence>
<reference evidence="3" key="1">
    <citation type="journal article" date="2014" name="Int. J. Syst. Evol. Microbiol.">
        <title>Complete genome sequence of Corynebacterium casei LMG S-19264T (=DSM 44701T), isolated from a smear-ripened cheese.</title>
        <authorList>
            <consortium name="US DOE Joint Genome Institute (JGI-PGF)"/>
            <person name="Walter F."/>
            <person name="Albersmeier A."/>
            <person name="Kalinowski J."/>
            <person name="Ruckert C."/>
        </authorList>
    </citation>
    <scope>NUCLEOTIDE SEQUENCE</scope>
    <source>
        <strain evidence="3">CGMCC 4.7306</strain>
    </source>
</reference>
<dbReference type="Pfam" id="PF00932">
    <property type="entry name" value="LTD"/>
    <property type="match status" value="1"/>
</dbReference>
<accession>A0A917S112</accession>
<evidence type="ECO:0000256" key="1">
    <source>
        <dbReference type="SAM" id="SignalP"/>
    </source>
</evidence>
<gene>
    <name evidence="3" type="ORF">GCM10011575_05200</name>
</gene>
<evidence type="ECO:0000259" key="2">
    <source>
        <dbReference type="PROSITE" id="PS51841"/>
    </source>
</evidence>
<dbReference type="Gene3D" id="2.60.40.1260">
    <property type="entry name" value="Lamin Tail domain"/>
    <property type="match status" value="1"/>
</dbReference>
<proteinExistence type="predicted"/>
<feature type="chain" id="PRO_5037134801" description="LTD domain-containing protein" evidence="1">
    <location>
        <begin position="31"/>
        <end position="153"/>
    </location>
</feature>
<protein>
    <recommendedName>
        <fullName evidence="2">LTD domain-containing protein</fullName>
    </recommendedName>
</protein>
<dbReference type="EMBL" id="BMMZ01000001">
    <property type="protein sequence ID" value="GGL49959.1"/>
    <property type="molecule type" value="Genomic_DNA"/>
</dbReference>
<dbReference type="RefSeq" id="WP_188893583.1">
    <property type="nucleotide sequence ID" value="NZ_BMMZ01000001.1"/>
</dbReference>
<keyword evidence="1" id="KW-0732">Signal</keyword>
<dbReference type="AlphaFoldDB" id="A0A917S112"/>
<evidence type="ECO:0000313" key="3">
    <source>
        <dbReference type="EMBL" id="GGL49959.1"/>
    </source>
</evidence>
<feature type="signal peptide" evidence="1">
    <location>
        <begin position="1"/>
        <end position="30"/>
    </location>
</feature>
<dbReference type="InterPro" id="IPR001322">
    <property type="entry name" value="Lamin_tail_dom"/>
</dbReference>
<feature type="domain" description="LTD" evidence="2">
    <location>
        <begin position="22"/>
        <end position="144"/>
    </location>
</feature>
<comment type="caution">
    <text evidence="3">The sequence shown here is derived from an EMBL/GenBank/DDBJ whole genome shotgun (WGS) entry which is preliminary data.</text>
</comment>
<dbReference type="PROSITE" id="PS51841">
    <property type="entry name" value="LTD"/>
    <property type="match status" value="1"/>
</dbReference>
<organism evidence="3 4">
    <name type="scientific">Microlunatus endophyticus</name>
    <dbReference type="NCBI Taxonomy" id="1716077"/>
    <lineage>
        <taxon>Bacteria</taxon>
        <taxon>Bacillati</taxon>
        <taxon>Actinomycetota</taxon>
        <taxon>Actinomycetes</taxon>
        <taxon>Propionibacteriales</taxon>
        <taxon>Propionibacteriaceae</taxon>
        <taxon>Microlunatus</taxon>
    </lineage>
</organism>
<dbReference type="SUPFAM" id="SSF74853">
    <property type="entry name" value="Lamin A/C globular tail domain"/>
    <property type="match status" value="1"/>
</dbReference>
<name>A0A917S112_9ACTN</name>
<reference evidence="3" key="2">
    <citation type="submission" date="2020-09" db="EMBL/GenBank/DDBJ databases">
        <authorList>
            <person name="Sun Q."/>
            <person name="Zhou Y."/>
        </authorList>
    </citation>
    <scope>NUCLEOTIDE SEQUENCE</scope>
    <source>
        <strain evidence="3">CGMCC 4.7306</strain>
    </source>
</reference>
<sequence>MKPLRTITAVLAALLAAVALSAVHTPAASAAGKIKFTKLYADSPGSDNRSTKSLNAEYVVVHNGGKAKVKLTGYKIKDKSGHVYTFPSSFTLKAGKSVTVHTGPGKNTSKSLYWGQHNYIWNNTGDTAYLVKSGKRLDSCTFPSKHSKAYVTC</sequence>